<feature type="compositionally biased region" description="Basic residues" evidence="1">
    <location>
        <begin position="155"/>
        <end position="174"/>
    </location>
</feature>
<protein>
    <submittedName>
        <fullName evidence="2">Probable WRKY transcription factor 53</fullName>
    </submittedName>
</protein>
<dbReference type="EMBL" id="BKCJ010009647">
    <property type="protein sequence ID" value="GEU87966.1"/>
    <property type="molecule type" value="Genomic_DNA"/>
</dbReference>
<proteinExistence type="predicted"/>
<organism evidence="2">
    <name type="scientific">Tanacetum cinerariifolium</name>
    <name type="common">Dalmatian daisy</name>
    <name type="synonym">Chrysanthemum cinerariifolium</name>
    <dbReference type="NCBI Taxonomy" id="118510"/>
    <lineage>
        <taxon>Eukaryota</taxon>
        <taxon>Viridiplantae</taxon>
        <taxon>Streptophyta</taxon>
        <taxon>Embryophyta</taxon>
        <taxon>Tracheophyta</taxon>
        <taxon>Spermatophyta</taxon>
        <taxon>Magnoliopsida</taxon>
        <taxon>eudicotyledons</taxon>
        <taxon>Gunneridae</taxon>
        <taxon>Pentapetalae</taxon>
        <taxon>asterids</taxon>
        <taxon>campanulids</taxon>
        <taxon>Asterales</taxon>
        <taxon>Asteraceae</taxon>
        <taxon>Asteroideae</taxon>
        <taxon>Anthemideae</taxon>
        <taxon>Anthemidinae</taxon>
        <taxon>Tanacetum</taxon>
    </lineage>
</organism>
<sequence>MEEHIRRESWNHPEGIGIWEVGSREKLVLKNFKVNYLSAVSISQQWTIKRSSHSADRRELTDGFTTSSPPTSAINIVSPQSVTSRKGSAIWEDQVKMCADDGLEGSIGDGYSRRNYIQRDIFGAKFPRNKGFNGEELEMQLMLALQELLLISQRRNPKHKKSKHKKRRKKTMKRNLLLKRKKNQNREIHLCCLWICIVLDVPKRLRDLY</sequence>
<accession>A0A6L2NP97</accession>
<dbReference type="AlphaFoldDB" id="A0A6L2NP97"/>
<gene>
    <name evidence="2" type="ORF">Tci_059944</name>
</gene>
<evidence type="ECO:0000256" key="1">
    <source>
        <dbReference type="SAM" id="MobiDB-lite"/>
    </source>
</evidence>
<evidence type="ECO:0000313" key="2">
    <source>
        <dbReference type="EMBL" id="GEU87966.1"/>
    </source>
</evidence>
<reference evidence="2" key="1">
    <citation type="journal article" date="2019" name="Sci. Rep.">
        <title>Draft genome of Tanacetum cinerariifolium, the natural source of mosquito coil.</title>
        <authorList>
            <person name="Yamashiro T."/>
            <person name="Shiraishi A."/>
            <person name="Satake H."/>
            <person name="Nakayama K."/>
        </authorList>
    </citation>
    <scope>NUCLEOTIDE SEQUENCE</scope>
</reference>
<comment type="caution">
    <text evidence="2">The sequence shown here is derived from an EMBL/GenBank/DDBJ whole genome shotgun (WGS) entry which is preliminary data.</text>
</comment>
<name>A0A6L2NP97_TANCI</name>
<feature type="region of interest" description="Disordered" evidence="1">
    <location>
        <begin position="154"/>
        <end position="174"/>
    </location>
</feature>